<keyword evidence="2" id="KW-0547">Nucleotide-binding</keyword>
<evidence type="ECO:0000256" key="1">
    <source>
        <dbReference type="ARBA" id="ARBA00022448"/>
    </source>
</evidence>
<dbReference type="GO" id="GO:0005524">
    <property type="term" value="F:ATP binding"/>
    <property type="evidence" value="ECO:0007669"/>
    <property type="project" value="UniProtKB-KW"/>
</dbReference>
<dbReference type="EMBL" id="BARW01006108">
    <property type="protein sequence ID" value="GAI86341.1"/>
    <property type="molecule type" value="Genomic_DNA"/>
</dbReference>
<accession>X1T4L4</accession>
<keyword evidence="1" id="KW-0813">Transport</keyword>
<keyword evidence="4" id="KW-0812">Transmembrane</keyword>
<evidence type="ECO:0000256" key="4">
    <source>
        <dbReference type="SAM" id="Phobius"/>
    </source>
</evidence>
<dbReference type="PANTHER" id="PTHR42939:SF1">
    <property type="entry name" value="ABC TRANSPORTER ATP-BINDING PROTEIN ALBC-RELATED"/>
    <property type="match status" value="1"/>
</dbReference>
<sequence length="161" mass="18268">MIDQFFFNHFYQFERKRDGIRQGNKQKIGIVLTFAPETELLIVDEPTSGLDPFITAEYYKILYEQQKDFGTTVLLSSHLLGEVEKWATILLGGITGLFGIFTIYILNDFDLEAIESLMAMFPEGMLDFFGGVVAMTNPYGFLTIEVLGFIWPAISQSIILT</sequence>
<evidence type="ECO:0000313" key="5">
    <source>
        <dbReference type="EMBL" id="GAI86341.1"/>
    </source>
</evidence>
<dbReference type="InterPro" id="IPR051782">
    <property type="entry name" value="ABC_Transporter_VariousFunc"/>
</dbReference>
<keyword evidence="3" id="KW-0067">ATP-binding</keyword>
<evidence type="ECO:0008006" key="6">
    <source>
        <dbReference type="Google" id="ProtNLM"/>
    </source>
</evidence>
<protein>
    <recommendedName>
        <fullName evidence="6">ATPase AAA-type core domain-containing protein</fullName>
    </recommendedName>
</protein>
<name>X1T4L4_9ZZZZ</name>
<dbReference type="PANTHER" id="PTHR42939">
    <property type="entry name" value="ABC TRANSPORTER ATP-BINDING PROTEIN ALBC-RELATED"/>
    <property type="match status" value="1"/>
</dbReference>
<reference evidence="5" key="1">
    <citation type="journal article" date="2014" name="Front. Microbiol.">
        <title>High frequency of phylogenetically diverse reductive dehalogenase-homologous genes in deep subseafloor sedimentary metagenomes.</title>
        <authorList>
            <person name="Kawai M."/>
            <person name="Futagami T."/>
            <person name="Toyoda A."/>
            <person name="Takaki Y."/>
            <person name="Nishi S."/>
            <person name="Hori S."/>
            <person name="Arai W."/>
            <person name="Tsubouchi T."/>
            <person name="Morono Y."/>
            <person name="Uchiyama I."/>
            <person name="Ito T."/>
            <person name="Fujiyama A."/>
            <person name="Inagaki F."/>
            <person name="Takami H."/>
        </authorList>
    </citation>
    <scope>NUCLEOTIDE SEQUENCE</scope>
    <source>
        <strain evidence="5">Expedition CK06-06</strain>
    </source>
</reference>
<proteinExistence type="predicted"/>
<dbReference type="SUPFAM" id="SSF52540">
    <property type="entry name" value="P-loop containing nucleoside triphosphate hydrolases"/>
    <property type="match status" value="1"/>
</dbReference>
<dbReference type="Gene3D" id="3.40.50.300">
    <property type="entry name" value="P-loop containing nucleotide triphosphate hydrolases"/>
    <property type="match status" value="1"/>
</dbReference>
<dbReference type="AlphaFoldDB" id="X1T4L4"/>
<feature type="transmembrane region" description="Helical" evidence="4">
    <location>
        <begin position="86"/>
        <end position="106"/>
    </location>
</feature>
<evidence type="ECO:0000256" key="3">
    <source>
        <dbReference type="ARBA" id="ARBA00022840"/>
    </source>
</evidence>
<gene>
    <name evidence="5" type="ORF">S12H4_12807</name>
</gene>
<comment type="caution">
    <text evidence="5">The sequence shown here is derived from an EMBL/GenBank/DDBJ whole genome shotgun (WGS) entry which is preliminary data.</text>
</comment>
<keyword evidence="4" id="KW-0472">Membrane</keyword>
<keyword evidence="4" id="KW-1133">Transmembrane helix</keyword>
<dbReference type="InterPro" id="IPR027417">
    <property type="entry name" value="P-loop_NTPase"/>
</dbReference>
<feature type="transmembrane region" description="Helical" evidence="4">
    <location>
        <begin position="126"/>
        <end position="151"/>
    </location>
</feature>
<evidence type="ECO:0000256" key="2">
    <source>
        <dbReference type="ARBA" id="ARBA00022741"/>
    </source>
</evidence>
<organism evidence="5">
    <name type="scientific">marine sediment metagenome</name>
    <dbReference type="NCBI Taxonomy" id="412755"/>
    <lineage>
        <taxon>unclassified sequences</taxon>
        <taxon>metagenomes</taxon>
        <taxon>ecological metagenomes</taxon>
    </lineage>
</organism>